<proteinExistence type="predicted"/>
<dbReference type="Proteomes" id="UP001151699">
    <property type="component" value="Chromosome X"/>
</dbReference>
<evidence type="ECO:0000313" key="1">
    <source>
        <dbReference type="EMBL" id="KAJ6639193.1"/>
    </source>
</evidence>
<organism evidence="1 2">
    <name type="scientific">Pseudolycoriella hygida</name>
    <dbReference type="NCBI Taxonomy" id="35572"/>
    <lineage>
        <taxon>Eukaryota</taxon>
        <taxon>Metazoa</taxon>
        <taxon>Ecdysozoa</taxon>
        <taxon>Arthropoda</taxon>
        <taxon>Hexapoda</taxon>
        <taxon>Insecta</taxon>
        <taxon>Pterygota</taxon>
        <taxon>Neoptera</taxon>
        <taxon>Endopterygota</taxon>
        <taxon>Diptera</taxon>
        <taxon>Nematocera</taxon>
        <taxon>Sciaroidea</taxon>
        <taxon>Sciaridae</taxon>
        <taxon>Pseudolycoriella</taxon>
    </lineage>
</organism>
<accession>A0A9Q0S0Q3</accession>
<keyword evidence="2" id="KW-1185">Reference proteome</keyword>
<dbReference type="EMBL" id="WJQU01000003">
    <property type="protein sequence ID" value="KAJ6639193.1"/>
    <property type="molecule type" value="Genomic_DNA"/>
</dbReference>
<dbReference type="AlphaFoldDB" id="A0A9Q0S0Q3"/>
<gene>
    <name evidence="1" type="ORF">Bhyg_11933</name>
</gene>
<evidence type="ECO:0000313" key="2">
    <source>
        <dbReference type="Proteomes" id="UP001151699"/>
    </source>
</evidence>
<protein>
    <submittedName>
        <fullName evidence="1">Uncharacterized protein</fullName>
    </submittedName>
</protein>
<name>A0A9Q0S0Q3_9DIPT</name>
<comment type="caution">
    <text evidence="1">The sequence shown here is derived from an EMBL/GenBank/DDBJ whole genome shotgun (WGS) entry which is preliminary data.</text>
</comment>
<reference evidence="1" key="1">
    <citation type="submission" date="2022-07" db="EMBL/GenBank/DDBJ databases">
        <authorList>
            <person name="Trinca V."/>
            <person name="Uliana J.V.C."/>
            <person name="Torres T.T."/>
            <person name="Ward R.J."/>
            <person name="Monesi N."/>
        </authorList>
    </citation>
    <scope>NUCLEOTIDE SEQUENCE</scope>
    <source>
        <strain evidence="1">HSMRA1968</strain>
        <tissue evidence="1">Whole embryos</tissue>
    </source>
</reference>
<sequence>MYGMDFISYMLEVLKETYFHVQRLCDIAKNSLESKGSSYLLYLLTLVPEGCVGSSVLSSVLIIPRLICDWDEIVDLNIQTFCYDNKMIWQLLSVIPCVCLRKTSDRFDYYRSISKGKSFPSIKKNRKDPPLYSLHMSKSIQTQIQKAQQKISYGVLLYQINLMQQLLWIIKLRDGICDHPQSDYAYMHNAILTNSCDKRFNSWTGIHFMKKVNEISLKVRFDSAIKQIFI</sequence>